<dbReference type="Proteomes" id="UP000077384">
    <property type="component" value="Unassembled WGS sequence"/>
</dbReference>
<comment type="caution">
    <text evidence="1">The sequence shown here is derived from an EMBL/GenBank/DDBJ whole genome shotgun (WGS) entry which is preliminary data.</text>
</comment>
<dbReference type="Proteomes" id="UP000093694">
    <property type="component" value="Unassembled WGS sequence"/>
</dbReference>
<evidence type="ECO:0000313" key="3">
    <source>
        <dbReference type="Proteomes" id="UP000077384"/>
    </source>
</evidence>
<proteinExistence type="predicted"/>
<dbReference type="SUPFAM" id="SSF58104">
    <property type="entry name" value="Methyl-accepting chemotaxis protein (MCP) signaling domain"/>
    <property type="match status" value="1"/>
</dbReference>
<dbReference type="PATRIC" id="fig|1705578.3.peg.3043"/>
<evidence type="ECO:0000313" key="1">
    <source>
        <dbReference type="EMBL" id="OAA87272.1"/>
    </source>
</evidence>
<dbReference type="AlphaFoldDB" id="A0A162KUU4"/>
<dbReference type="RefSeq" id="WP_063602393.1">
    <property type="nucleotide sequence ID" value="NZ_LITQ01000041.1"/>
</dbReference>
<name>A0A162KUU4_9CLOT</name>
<keyword evidence="4" id="KW-1185">Reference proteome</keyword>
<accession>A0A162KUU4</accession>
<organism evidence="1 3">
    <name type="scientific">Clostridium coskatii</name>
    <dbReference type="NCBI Taxonomy" id="1705578"/>
    <lineage>
        <taxon>Bacteria</taxon>
        <taxon>Bacillati</taxon>
        <taxon>Bacillota</taxon>
        <taxon>Clostridia</taxon>
        <taxon>Eubacteriales</taxon>
        <taxon>Clostridiaceae</taxon>
        <taxon>Clostridium</taxon>
    </lineage>
</organism>
<dbReference type="EMBL" id="LROR01000014">
    <property type="protein sequence ID" value="OBR97757.1"/>
    <property type="molecule type" value="Genomic_DNA"/>
</dbReference>
<dbReference type="Gene3D" id="1.10.287.950">
    <property type="entry name" value="Methyl-accepting chemotaxis protein"/>
    <property type="match status" value="1"/>
</dbReference>
<sequence length="92" mass="10272">MGKQYYDDSDFVSRMSEELASMSEELTATTGQVGEAVQSMSETIQKSSESAKLVETKISKTTKSITQQVVLTAKWQSELTQNLNEIVNKFKL</sequence>
<gene>
    <name evidence="2" type="ORF">CLCOS_00280</name>
    <name evidence="1" type="ORF">WX73_02765</name>
</gene>
<reference evidence="2 4" key="2">
    <citation type="journal article" date="2016" name="Front. Microbiol.">
        <title>Industrial Acetogenic Biocatalysts: A Comparative Metabolic and Genomic Analysis.</title>
        <authorList>
            <person name="Bengelsdorf F."/>
            <person name="Poehlein A."/>
            <person name="Sonja S."/>
            <person name="Erz C."/>
            <person name="Hummel T."/>
            <person name="Hoffmeister S."/>
            <person name="Daniel R."/>
            <person name="Durre P."/>
        </authorList>
    </citation>
    <scope>NUCLEOTIDE SEQUENCE [LARGE SCALE GENOMIC DNA]</scope>
    <source>
        <strain evidence="2 4">PTA-10522</strain>
    </source>
</reference>
<dbReference type="EMBL" id="LITQ01000041">
    <property type="protein sequence ID" value="OAA87272.1"/>
    <property type="molecule type" value="Genomic_DNA"/>
</dbReference>
<evidence type="ECO:0000313" key="2">
    <source>
        <dbReference type="EMBL" id="OBR97757.1"/>
    </source>
</evidence>
<evidence type="ECO:0008006" key="5">
    <source>
        <dbReference type="Google" id="ProtNLM"/>
    </source>
</evidence>
<reference evidence="1 3" key="1">
    <citation type="journal article" date="2015" name="Biotechnol. Bioeng.">
        <title>Genome sequence and phenotypic characterization of Caulobacter segnis.</title>
        <authorList>
            <person name="Patel S."/>
            <person name="Fletcher B."/>
            <person name="Scott D.C."/>
            <person name="Ely B."/>
        </authorList>
    </citation>
    <scope>NUCLEOTIDE SEQUENCE [LARGE SCALE GENOMIC DNA]</scope>
    <source>
        <strain evidence="1 3">PS02</strain>
    </source>
</reference>
<evidence type="ECO:0000313" key="4">
    <source>
        <dbReference type="Proteomes" id="UP000093694"/>
    </source>
</evidence>
<protein>
    <recommendedName>
        <fullName evidence="5">Methyl-accepting chemotaxis protein (MCP) signaling domain protein</fullName>
    </recommendedName>
</protein>